<dbReference type="PANTHER" id="PTHR21248">
    <property type="entry name" value="CARDIOLIPIN SYNTHASE"/>
    <property type="match status" value="1"/>
</dbReference>
<reference evidence="15 16" key="1">
    <citation type="submission" date="2017-05" db="EMBL/GenBank/DDBJ databases">
        <title>Lactobacillus johnsonii from commercial turkeys.</title>
        <authorList>
            <person name="Johnson T.J."/>
            <person name="Youmans B."/>
        </authorList>
    </citation>
    <scope>NUCLEOTIDE SEQUENCE [LARGE SCALE GENOMIC DNA]</scope>
    <source>
        <strain evidence="15 16">UMNLJ114</strain>
    </source>
</reference>
<dbReference type="InterPro" id="IPR025202">
    <property type="entry name" value="PLD-like_dom"/>
</dbReference>
<feature type="domain" description="PLD phosphodiesterase" evidence="14">
    <location>
        <begin position="402"/>
        <end position="429"/>
    </location>
</feature>
<name>A0A267M8E5_LACJH</name>
<keyword evidence="4 12" id="KW-0808">Transferase</keyword>
<evidence type="ECO:0000256" key="3">
    <source>
        <dbReference type="ARBA" id="ARBA00022516"/>
    </source>
</evidence>
<feature type="active site" evidence="12">
    <location>
        <position position="409"/>
    </location>
</feature>
<evidence type="ECO:0000256" key="12">
    <source>
        <dbReference type="HAMAP-Rule" id="MF_01916"/>
    </source>
</evidence>
<dbReference type="Gene3D" id="3.30.870.10">
    <property type="entry name" value="Endonuclease Chain A"/>
    <property type="match status" value="2"/>
</dbReference>
<evidence type="ECO:0000313" key="16">
    <source>
        <dbReference type="Proteomes" id="UP000216008"/>
    </source>
</evidence>
<dbReference type="PROSITE" id="PS50035">
    <property type="entry name" value="PLD"/>
    <property type="match status" value="2"/>
</dbReference>
<evidence type="ECO:0000256" key="2">
    <source>
        <dbReference type="ARBA" id="ARBA00022475"/>
    </source>
</evidence>
<dbReference type="HAMAP" id="MF_01916">
    <property type="entry name" value="Cardiolipin_synth_Cls"/>
    <property type="match status" value="1"/>
</dbReference>
<dbReference type="EC" id="2.7.8.-" evidence="12 13"/>
<keyword evidence="7 12" id="KW-1133">Transmembrane helix</keyword>
<protein>
    <recommendedName>
        <fullName evidence="12 13">Cardiolipin synthase</fullName>
        <shortName evidence="12">CL synthase</shortName>
        <ecNumber evidence="12 13">2.7.8.-</ecNumber>
    </recommendedName>
</protein>
<evidence type="ECO:0000256" key="6">
    <source>
        <dbReference type="ARBA" id="ARBA00022737"/>
    </source>
</evidence>
<comment type="function">
    <text evidence="12">Catalyzes the reversible phosphatidyl group transfer from one phosphatidylglycerol molecule to another to form cardiolipin (CL) (diphosphatidylglycerol) and glycerol.</text>
</comment>
<dbReference type="SUPFAM" id="SSF56024">
    <property type="entry name" value="Phospholipase D/nuclease"/>
    <property type="match status" value="2"/>
</dbReference>
<feature type="domain" description="PLD phosphodiesterase" evidence="14">
    <location>
        <begin position="218"/>
        <end position="245"/>
    </location>
</feature>
<proteinExistence type="inferred from homology"/>
<feature type="active site" evidence="12">
    <location>
        <position position="230"/>
    </location>
</feature>
<evidence type="ECO:0000256" key="5">
    <source>
        <dbReference type="ARBA" id="ARBA00022692"/>
    </source>
</evidence>
<evidence type="ECO:0000313" key="15">
    <source>
        <dbReference type="EMBL" id="PAB55053.1"/>
    </source>
</evidence>
<dbReference type="GO" id="GO:0008808">
    <property type="term" value="F:cardiolipin synthase activity"/>
    <property type="evidence" value="ECO:0007669"/>
    <property type="project" value="UniProtKB-UniRule"/>
</dbReference>
<dbReference type="Pfam" id="PF13091">
    <property type="entry name" value="PLDc_2"/>
    <property type="match status" value="2"/>
</dbReference>
<keyword evidence="3 12" id="KW-0444">Lipid biosynthesis</keyword>
<feature type="active site" evidence="12">
    <location>
        <position position="223"/>
    </location>
</feature>
<organism evidence="15 16">
    <name type="scientific">Lactobacillus johnsonii</name>
    <dbReference type="NCBI Taxonomy" id="33959"/>
    <lineage>
        <taxon>Bacteria</taxon>
        <taxon>Bacillati</taxon>
        <taxon>Bacillota</taxon>
        <taxon>Bacilli</taxon>
        <taxon>Lactobacillales</taxon>
        <taxon>Lactobacillaceae</taxon>
        <taxon>Lactobacillus</taxon>
    </lineage>
</organism>
<evidence type="ECO:0000256" key="9">
    <source>
        <dbReference type="ARBA" id="ARBA00023136"/>
    </source>
</evidence>
<comment type="subcellular location">
    <subcellularLocation>
        <location evidence="1 12">Cell membrane</location>
        <topology evidence="1 12">Multi-pass membrane protein</topology>
    </subcellularLocation>
</comment>
<evidence type="ECO:0000256" key="11">
    <source>
        <dbReference type="ARBA" id="ARBA00023264"/>
    </source>
</evidence>
<feature type="transmembrane region" description="Helical" evidence="12">
    <location>
        <begin position="12"/>
        <end position="28"/>
    </location>
</feature>
<dbReference type="CDD" id="cd09112">
    <property type="entry name" value="PLDc_CLS_2"/>
    <property type="match status" value="1"/>
</dbReference>
<keyword evidence="9 12" id="KW-0472">Membrane</keyword>
<evidence type="ECO:0000256" key="10">
    <source>
        <dbReference type="ARBA" id="ARBA00023209"/>
    </source>
</evidence>
<dbReference type="PANTHER" id="PTHR21248:SF22">
    <property type="entry name" value="PHOSPHOLIPASE D"/>
    <property type="match status" value="1"/>
</dbReference>
<comment type="catalytic activity">
    <reaction evidence="12">
        <text>2 a 1,2-diacyl-sn-glycero-3-phospho-(1'-sn-glycerol) = a cardiolipin + glycerol</text>
        <dbReference type="Rhea" id="RHEA:31451"/>
        <dbReference type="ChEBI" id="CHEBI:17754"/>
        <dbReference type="ChEBI" id="CHEBI:62237"/>
        <dbReference type="ChEBI" id="CHEBI:64716"/>
    </reaction>
</comment>
<dbReference type="InterPro" id="IPR001736">
    <property type="entry name" value="PLipase_D/transphosphatidylase"/>
</dbReference>
<feature type="active site" evidence="12">
    <location>
        <position position="414"/>
    </location>
</feature>
<evidence type="ECO:0000259" key="14">
    <source>
        <dbReference type="PROSITE" id="PS50035"/>
    </source>
</evidence>
<dbReference type="AlphaFoldDB" id="A0A267M8E5"/>
<comment type="similarity">
    <text evidence="12">Belongs to the phospholipase D family. Cardiolipin synthase subfamily.</text>
</comment>
<evidence type="ECO:0000256" key="13">
    <source>
        <dbReference type="NCBIfam" id="TIGR04265"/>
    </source>
</evidence>
<dbReference type="InterPro" id="IPR022924">
    <property type="entry name" value="Cardiolipin_synthase"/>
</dbReference>
<dbReference type="CDD" id="cd09110">
    <property type="entry name" value="PLDc_CLS_1"/>
    <property type="match status" value="1"/>
</dbReference>
<dbReference type="InterPro" id="IPR027379">
    <property type="entry name" value="CLS_N"/>
</dbReference>
<keyword evidence="5 12" id="KW-0812">Transmembrane</keyword>
<dbReference type="GO" id="GO:0005886">
    <property type="term" value="C:plasma membrane"/>
    <property type="evidence" value="ECO:0007669"/>
    <property type="project" value="UniProtKB-SubCell"/>
</dbReference>
<keyword evidence="2 12" id="KW-1003">Cell membrane</keyword>
<feature type="transmembrane region" description="Helical" evidence="12">
    <location>
        <begin position="40"/>
        <end position="58"/>
    </location>
</feature>
<evidence type="ECO:0000256" key="8">
    <source>
        <dbReference type="ARBA" id="ARBA00023098"/>
    </source>
</evidence>
<dbReference type="InterPro" id="IPR030874">
    <property type="entry name" value="Cardiolipin_synth_Firmi"/>
</dbReference>
<keyword evidence="6" id="KW-0677">Repeat</keyword>
<feature type="active site" evidence="12">
    <location>
        <position position="407"/>
    </location>
</feature>
<dbReference type="NCBIfam" id="TIGR04265">
    <property type="entry name" value="bac_cardiolipin"/>
    <property type="match status" value="1"/>
</dbReference>
<dbReference type="GO" id="GO:0032049">
    <property type="term" value="P:cardiolipin biosynthetic process"/>
    <property type="evidence" value="ECO:0007669"/>
    <property type="project" value="UniProtKB-UniRule"/>
</dbReference>
<dbReference type="EMBL" id="NIBD01000030">
    <property type="protein sequence ID" value="PAB55053.1"/>
    <property type="molecule type" value="Genomic_DNA"/>
</dbReference>
<dbReference type="RefSeq" id="WP_095182931.1">
    <property type="nucleotide sequence ID" value="NZ_NIBD01000030.1"/>
</dbReference>
<keyword evidence="11 12" id="KW-1208">Phospholipid metabolism</keyword>
<evidence type="ECO:0000256" key="4">
    <source>
        <dbReference type="ARBA" id="ARBA00022679"/>
    </source>
</evidence>
<gene>
    <name evidence="15" type="primary">cls</name>
    <name evidence="15" type="ORF">A3Q24_06410</name>
</gene>
<dbReference type="SMART" id="SM00155">
    <property type="entry name" value="PLDc"/>
    <property type="match status" value="2"/>
</dbReference>
<dbReference type="Pfam" id="PF13396">
    <property type="entry name" value="PLDc_N"/>
    <property type="match status" value="1"/>
</dbReference>
<dbReference type="Proteomes" id="UP000216008">
    <property type="component" value="Unassembled WGS sequence"/>
</dbReference>
<accession>A0A267M8E5</accession>
<comment type="caution">
    <text evidence="15">The sequence shown here is derived from an EMBL/GenBank/DDBJ whole genome shotgun (WGS) entry which is preliminary data.</text>
</comment>
<evidence type="ECO:0000256" key="7">
    <source>
        <dbReference type="ARBA" id="ARBA00022989"/>
    </source>
</evidence>
<evidence type="ECO:0000256" key="1">
    <source>
        <dbReference type="ARBA" id="ARBA00004651"/>
    </source>
</evidence>
<sequence>MGGIPIFSNEFWALLWAVNTILTFYVVFHRKRSVATSWAWLIILLIFPILGFILYGFIGRGLSQENLFAINNQNHIGLNKVNKMIPRVPKSTGSTDTSKEAKILIDYFNFKHDSPLSKNNKISFYTDGEKKFEALFKDIEQAQETVNVEYYSFMNDDLGNKFLNLLIKKAREGVKVRLIYDPWGSPGASKTWFKPLTDLGGEVVDFITSQNMIKKYRMNYHLHRKIIVIDGRISWTGGFNVGDQYVSKSKKFGYWRDTHLRIVGSASLLLQERFVMDWNASITDKNQTISFNEKLFPKIEENQLTEDDVATQIVSDGPDTSTPYLRNGMIRMMMMARKTLWIQTPYLVPDDPMIATWVIAAHSGVDVRIMIPSMPDHPFIYRATQWYANYLLREGIKIYVYDNGFIHAKTVMVDDRFAAVGSMNQDFRSYSLNFETDAVFYDKNITRELNQIFEKDLAKCTELTLEITDNWSRYLRFKQAFSRLLSPIL</sequence>
<keyword evidence="10 12" id="KW-0594">Phospholipid biosynthesis</keyword>
<keyword evidence="8 12" id="KW-0443">Lipid metabolism</keyword>
<feature type="active site" evidence="12">
    <location>
        <position position="225"/>
    </location>
</feature>